<feature type="binding site" evidence="8">
    <location>
        <position position="318"/>
    </location>
    <ligand>
        <name>Zn(2+)</name>
        <dbReference type="ChEBI" id="CHEBI:29105"/>
        <note>catalytic</note>
    </ligand>
</feature>
<feature type="binding site" evidence="8">
    <location>
        <position position="308"/>
    </location>
    <ligand>
        <name>Zn(2+)</name>
        <dbReference type="ChEBI" id="CHEBI:29105"/>
        <note>catalytic</note>
    </ligand>
</feature>
<dbReference type="InterPro" id="IPR001590">
    <property type="entry name" value="Peptidase_M12B"/>
</dbReference>
<dbReference type="Pfam" id="PF08516">
    <property type="entry name" value="ADAM_CR"/>
    <property type="match status" value="1"/>
</dbReference>
<dbReference type="Pfam" id="PF23106">
    <property type="entry name" value="EGF_Teneurin"/>
    <property type="match status" value="1"/>
</dbReference>
<feature type="compositionally biased region" description="Polar residues" evidence="9">
    <location>
        <begin position="934"/>
        <end position="965"/>
    </location>
</feature>
<dbReference type="SUPFAM" id="SSF55486">
    <property type="entry name" value="Metalloproteases ('zincins'), catalytic domain"/>
    <property type="match status" value="1"/>
</dbReference>
<feature type="domain" description="Peptidase M12B" evidence="13">
    <location>
        <begin position="168"/>
        <end position="408"/>
    </location>
</feature>
<keyword evidence="8" id="KW-0862">Zinc</keyword>
<dbReference type="Proteomes" id="UP001235939">
    <property type="component" value="Chromosome 17"/>
</dbReference>
<keyword evidence="4 10" id="KW-0472">Membrane</keyword>
<evidence type="ECO:0000259" key="12">
    <source>
        <dbReference type="PROSITE" id="PS50214"/>
    </source>
</evidence>
<dbReference type="Pfam" id="PF01421">
    <property type="entry name" value="Reprolysin"/>
    <property type="match status" value="1"/>
</dbReference>
<evidence type="ECO:0000313" key="15">
    <source>
        <dbReference type="Proteomes" id="UP001235939"/>
    </source>
</evidence>
<dbReference type="PROSITE" id="PS50215">
    <property type="entry name" value="ADAM_MEPRO"/>
    <property type="match status" value="1"/>
</dbReference>
<feature type="region of interest" description="Disordered" evidence="9">
    <location>
        <begin position="902"/>
        <end position="981"/>
    </location>
</feature>
<dbReference type="PRINTS" id="PR00289">
    <property type="entry name" value="DISINTEGRIN"/>
</dbReference>
<keyword evidence="7" id="KW-0245">EGF-like domain</keyword>
<dbReference type="Gene3D" id="4.10.70.10">
    <property type="entry name" value="Disintegrin domain"/>
    <property type="match status" value="1"/>
</dbReference>
<evidence type="ECO:0000256" key="1">
    <source>
        <dbReference type="ARBA" id="ARBA00004479"/>
    </source>
</evidence>
<comment type="subcellular location">
    <subcellularLocation>
        <location evidence="1">Membrane</location>
        <topology evidence="1">Single-pass type I membrane protein</topology>
    </subcellularLocation>
</comment>
<evidence type="ECO:0000256" key="6">
    <source>
        <dbReference type="PROSITE-ProRule" id="PRU00068"/>
    </source>
</evidence>
<feature type="region of interest" description="Disordered" evidence="9">
    <location>
        <begin position="839"/>
        <end position="859"/>
    </location>
</feature>
<dbReference type="PROSITE" id="PS50214">
    <property type="entry name" value="DISINTEGRIN_2"/>
    <property type="match status" value="1"/>
</dbReference>
<evidence type="ECO:0000256" key="10">
    <source>
        <dbReference type="SAM" id="Phobius"/>
    </source>
</evidence>
<dbReference type="Pfam" id="PF00200">
    <property type="entry name" value="Disintegrin"/>
    <property type="match status" value="1"/>
</dbReference>
<dbReference type="InterPro" id="IPR006586">
    <property type="entry name" value="ADAM_Cys-rich"/>
</dbReference>
<evidence type="ECO:0000256" key="5">
    <source>
        <dbReference type="ARBA" id="ARBA00023157"/>
    </source>
</evidence>
<evidence type="ECO:0000256" key="3">
    <source>
        <dbReference type="ARBA" id="ARBA00022989"/>
    </source>
</evidence>
<dbReference type="Gene3D" id="3.40.390.10">
    <property type="entry name" value="Collagenase (Catalytic Domain)"/>
    <property type="match status" value="1"/>
</dbReference>
<sequence length="981" mass="109763">MSLCCVSPEAERLRRQFPENEKLIASIPSRFYEVIYPVQLRSQQKIGISTRDANFNRVRQLTGKHYHQTSLLIKAFNYKFRLDLELNSNLIAPNMVQKHFLQPGVQQIPNQEIEHCYYHGTIKDKPDAMAAFRTCNGVSGIIHYENETFAIHPFYGGDLSRDVRQVDKFVELALILDQAMFYNRNTSKTEVVNDAIQIINCVDMYFRSVRTRVSVVYMETWAHEDQATVTPDVRRTLLNLMEYTSTKLYQVSKDATHLLTGRRFTHNEVGMAIPDSICTTKAVAVNQVTTRHDTNILEPHLAAVTVAHMLSHNLGMNHDPEDHEDSSLKKGSLCQQQSASARTGGVASCPAPSCKCLPLSTLELPVTCACLGPRGRNFVQPYHFSSCSLHDYITAIRNEYRLCLMNLPGHPEDHRSCGNGIVDEGEDCDCGKFEECPKRDPCCDPITCKLVLEAECSEGPCCENCKLRPLGYPCRTTQNDCDLPEVCDGQSGQCPEDVYKMNGTPCKSGYCYFGSCPIPDDQCAYLWGDGALSSDLECYKKFNEQGSINGNCGKDSHTGNFLKCSSENILCGSLQCQRGGRNPLVQGMDKQFTRTIVSIEGKEFECKVTHGTFSRDLGDIGLVKDGSRCSDDMICVNQSCQPLHHYIDPGRCPTNNIQLSCSGHGDCSNILRCVCHEGWRGDDCSIKDDTPRPPFVVPTQQMPSPLTSPAPEWSKKQSKKSVLVSHTDALTTPHLVIVLVSVVASVFILFALMATCYSRKSAAPKPEAHLQKPVATEVKRPMEETTSRITFAKLPSYKEDKDFERRHMLDAGTQDNMVQLSPNNLSKIPEKGILKHGAMISPPPRDDVSSQSDNQETDMERTLKSLNGYHEDFLEDMHHHHHHQTNPNIEDLLRQLEEQVDLNPPASLKKTDLCRSSVAPARRSSPPTPASWRGTSTSSIWRKPSTSTVRLPTNPASRPHSSTKTLPLDKHLDKKFPEYKV</sequence>
<dbReference type="CDD" id="cd04269">
    <property type="entry name" value="ZnMc_adamalysin_II_like"/>
    <property type="match status" value="1"/>
</dbReference>
<name>A0ABY6LEJ6_9ARAC</name>
<gene>
    <name evidence="14" type="ORF">LAZ67_17001873</name>
</gene>
<dbReference type="InterPro" id="IPR024079">
    <property type="entry name" value="MetalloPept_cat_dom_sf"/>
</dbReference>
<dbReference type="InterPro" id="IPR034027">
    <property type="entry name" value="Reprolysin_adamalysin"/>
</dbReference>
<evidence type="ECO:0000256" key="8">
    <source>
        <dbReference type="PROSITE-ProRule" id="PRU00276"/>
    </source>
</evidence>
<dbReference type="EMBL" id="CP092879">
    <property type="protein sequence ID" value="UYV79269.1"/>
    <property type="molecule type" value="Genomic_DNA"/>
</dbReference>
<evidence type="ECO:0000259" key="11">
    <source>
        <dbReference type="PROSITE" id="PS50026"/>
    </source>
</evidence>
<feature type="domain" description="EGF-like" evidence="11">
    <location>
        <begin position="648"/>
        <end position="685"/>
    </location>
</feature>
<dbReference type="InterPro" id="IPR000742">
    <property type="entry name" value="EGF"/>
</dbReference>
<dbReference type="InterPro" id="IPR036436">
    <property type="entry name" value="Disintegrin_dom_sf"/>
</dbReference>
<dbReference type="SMART" id="SM00050">
    <property type="entry name" value="DISIN"/>
    <property type="match status" value="1"/>
</dbReference>
<dbReference type="Pfam" id="PF01562">
    <property type="entry name" value="Pep_M12B_propep"/>
    <property type="match status" value="1"/>
</dbReference>
<evidence type="ECO:0000259" key="13">
    <source>
        <dbReference type="PROSITE" id="PS50215"/>
    </source>
</evidence>
<dbReference type="Gene3D" id="2.10.25.10">
    <property type="entry name" value="Laminin"/>
    <property type="match status" value="1"/>
</dbReference>
<accession>A0ABY6LEJ6</accession>
<feature type="domain" description="Disintegrin" evidence="12">
    <location>
        <begin position="414"/>
        <end position="502"/>
    </location>
</feature>
<keyword evidence="8" id="KW-0479">Metal-binding</keyword>
<dbReference type="SUPFAM" id="SSF57552">
    <property type="entry name" value="Blood coagulation inhibitor (disintegrin)"/>
    <property type="match status" value="1"/>
</dbReference>
<comment type="caution">
    <text evidence="7">Lacks conserved residue(s) required for the propagation of feature annotation.</text>
</comment>
<dbReference type="SMART" id="SM00608">
    <property type="entry name" value="ACR"/>
    <property type="match status" value="1"/>
</dbReference>
<dbReference type="PANTHER" id="PTHR11905">
    <property type="entry name" value="ADAM A DISINTEGRIN AND METALLOPROTEASE DOMAIN"/>
    <property type="match status" value="1"/>
</dbReference>
<dbReference type="InterPro" id="IPR001762">
    <property type="entry name" value="Disintegrin_dom"/>
</dbReference>
<dbReference type="InterPro" id="IPR002870">
    <property type="entry name" value="Peptidase_M12B_N"/>
</dbReference>
<keyword evidence="15" id="KW-1185">Reference proteome</keyword>
<feature type="disulfide bond" evidence="7">
    <location>
        <begin position="675"/>
        <end position="684"/>
    </location>
</feature>
<dbReference type="PROSITE" id="PS01186">
    <property type="entry name" value="EGF_2"/>
    <property type="match status" value="1"/>
</dbReference>
<feature type="transmembrane region" description="Helical" evidence="10">
    <location>
        <begin position="735"/>
        <end position="757"/>
    </location>
</feature>
<proteinExistence type="predicted"/>
<evidence type="ECO:0000256" key="2">
    <source>
        <dbReference type="ARBA" id="ARBA00022692"/>
    </source>
</evidence>
<dbReference type="InterPro" id="IPR018358">
    <property type="entry name" value="Disintegrin_CS"/>
</dbReference>
<protein>
    <submittedName>
        <fullName evidence="14">ADAM22</fullName>
    </submittedName>
</protein>
<dbReference type="PROSITE" id="PS00022">
    <property type="entry name" value="EGF_1"/>
    <property type="match status" value="1"/>
</dbReference>
<dbReference type="PANTHER" id="PTHR11905:SF237">
    <property type="entry name" value="MIND-MELD, ISOFORM J"/>
    <property type="match status" value="1"/>
</dbReference>
<evidence type="ECO:0000313" key="14">
    <source>
        <dbReference type="EMBL" id="UYV79269.1"/>
    </source>
</evidence>
<feature type="disulfide bond" evidence="6">
    <location>
        <begin position="474"/>
        <end position="494"/>
    </location>
</feature>
<keyword evidence="3 10" id="KW-1133">Transmembrane helix</keyword>
<reference evidence="14 15" key="1">
    <citation type="submission" date="2022-01" db="EMBL/GenBank/DDBJ databases">
        <title>A chromosomal length assembly of Cordylochernes scorpioides.</title>
        <authorList>
            <person name="Zeh D."/>
            <person name="Zeh J."/>
        </authorList>
    </citation>
    <scope>NUCLEOTIDE SEQUENCE [LARGE SCALE GENOMIC DNA]</scope>
    <source>
        <strain evidence="14">IN4F17</strain>
        <tissue evidence="14">Whole Body</tissue>
    </source>
</reference>
<keyword evidence="5 7" id="KW-1015">Disulfide bond</keyword>
<feature type="compositionally biased region" description="Basic and acidic residues" evidence="9">
    <location>
        <begin position="967"/>
        <end position="981"/>
    </location>
</feature>
<evidence type="ECO:0000256" key="9">
    <source>
        <dbReference type="SAM" id="MobiDB-lite"/>
    </source>
</evidence>
<evidence type="ECO:0000256" key="4">
    <source>
        <dbReference type="ARBA" id="ARBA00023136"/>
    </source>
</evidence>
<keyword evidence="2 10" id="KW-0812">Transmembrane</keyword>
<dbReference type="PROSITE" id="PS00427">
    <property type="entry name" value="DISINTEGRIN_1"/>
    <property type="match status" value="1"/>
</dbReference>
<feature type="binding site" evidence="8">
    <location>
        <position position="312"/>
    </location>
    <ligand>
        <name>Zn(2+)</name>
        <dbReference type="ChEBI" id="CHEBI:29105"/>
        <note>catalytic</note>
    </ligand>
</feature>
<organism evidence="14 15">
    <name type="scientific">Cordylochernes scorpioides</name>
    <dbReference type="NCBI Taxonomy" id="51811"/>
    <lineage>
        <taxon>Eukaryota</taxon>
        <taxon>Metazoa</taxon>
        <taxon>Ecdysozoa</taxon>
        <taxon>Arthropoda</taxon>
        <taxon>Chelicerata</taxon>
        <taxon>Arachnida</taxon>
        <taxon>Pseudoscorpiones</taxon>
        <taxon>Cheliferoidea</taxon>
        <taxon>Chernetidae</taxon>
        <taxon>Cordylochernes</taxon>
    </lineage>
</organism>
<dbReference type="PROSITE" id="PS50026">
    <property type="entry name" value="EGF_3"/>
    <property type="match status" value="1"/>
</dbReference>
<feature type="compositionally biased region" description="Low complexity" evidence="9">
    <location>
        <begin position="915"/>
        <end position="933"/>
    </location>
</feature>
<evidence type="ECO:0000256" key="7">
    <source>
        <dbReference type="PROSITE-ProRule" id="PRU00076"/>
    </source>
</evidence>